<evidence type="ECO:0000256" key="9">
    <source>
        <dbReference type="PROSITE-ProRule" id="PRU00176"/>
    </source>
</evidence>
<evidence type="ECO:0000256" key="4">
    <source>
        <dbReference type="ARBA" id="ARBA00022884"/>
    </source>
</evidence>
<feature type="domain" description="RRM" evidence="11">
    <location>
        <begin position="697"/>
        <end position="774"/>
    </location>
</feature>
<keyword evidence="3" id="KW-0677">Repeat</keyword>
<comment type="subcellular location">
    <subcellularLocation>
        <location evidence="1">Nucleus</location>
    </subcellularLocation>
</comment>
<gene>
    <name evidence="12" type="ORF">FISHEDRAFT_50684</name>
</gene>
<dbReference type="InterPro" id="IPR012677">
    <property type="entry name" value="Nucleotide-bd_a/b_plait_sf"/>
</dbReference>
<dbReference type="GO" id="GO:0003723">
    <property type="term" value="F:RNA binding"/>
    <property type="evidence" value="ECO:0007669"/>
    <property type="project" value="UniProtKB-UniRule"/>
</dbReference>
<organism evidence="12 13">
    <name type="scientific">Fistulina hepatica ATCC 64428</name>
    <dbReference type="NCBI Taxonomy" id="1128425"/>
    <lineage>
        <taxon>Eukaryota</taxon>
        <taxon>Fungi</taxon>
        <taxon>Dikarya</taxon>
        <taxon>Basidiomycota</taxon>
        <taxon>Agaricomycotina</taxon>
        <taxon>Agaricomycetes</taxon>
        <taxon>Agaricomycetidae</taxon>
        <taxon>Agaricales</taxon>
        <taxon>Fistulinaceae</taxon>
        <taxon>Fistulina</taxon>
    </lineage>
</organism>
<sequence length="1035" mass="115444">MDDASDAVLAAVIGEIAENPFDIQLHAKHLRLSQSDIDAKNGAIDMLTSFLAAPESVWLEAFTAKFDAMDHELYADVEQYLAMFERAEGDYLSIPILQNHMQYIIERHAHYTAEPKPDEFGDVFSTEWCMTMLSEIAAKGAGHLSKSHVLWDAWKDWYLGVIDSAHTSERLAMVDQAQVMFMKRLEQPHSASEETLQAYSSFATKYKAQHEYESMLVAASKMRAKAVRGYARRETLELSLVRVANDLDSYNNFCVYERRAKYLDRLVLVGIHERAIAEAARRLFEGQPGAEEALRSFWTGLCDSLRKIHLRGHDAGLDDLDILAVYGRAVRSVPGCGEIWARYIRFLVDGVCFYLYSILVRAEIYGKAMQVPALTSDPEQIIPVVLARADYDRHRLIDAEGNADTIVSLISNLEAGIELVRKAPGDGDTRLRLERQLAEIYTTYASLPDAAIGVWRAATEHHRRSYLAWTSYTDILIKNDQIDEARSVFTSVHYKQLDWPEAIWEAWLAFEHLHGSLETIEACIEKVGKAREQTNARRAKQATRAAMQYAAEQQASVPVAAAPVPAPEQQEEDRAQSESMDVGKPQPARPNKREAEETPGPSSRKKAKLESNPPPLKRDRENCTVFVADLPADTAEDELRRLFKDCGELREIKITSVTNNLVATVEFNDRDSVPAALTKDKKRIHGQEVAVHLAWKSTLYVTNFPAAYDDAAVRGLFGQYGTLFDVRWPSKKFKSTRRFCYVQFTNPTSAERALELHGQELEPGLQLNVFISNPTRKKERTDHDAAERELYVAGLSKFTTKADLEKLFSAYGPIKEVRMATDKDGNSRGFAFVEFEDEKFAAAGLNANNHELKKRRIAVTLANAHVRSRQNVQSDTGLGRKAELRSRSVQLSNIPAGVQEGLLQQALVKIAPVKRVELVAAEGKAVVEFESTAEAGKFLLRTEPIVFHGNTLEASGITEGSSSRPVAPSTKTDGLFVPRSAASRPRAGLGHTRKAPSARAPTIVAGSSSTEMQTDQTTTPAQGKEQDDFRKMLGV</sequence>
<feature type="compositionally biased region" description="Polar residues" evidence="10">
    <location>
        <begin position="1005"/>
        <end position="1021"/>
    </location>
</feature>
<feature type="domain" description="RRM" evidence="11">
    <location>
        <begin position="623"/>
        <end position="696"/>
    </location>
</feature>
<evidence type="ECO:0000256" key="6">
    <source>
        <dbReference type="ARBA" id="ARBA00023242"/>
    </source>
</evidence>
<dbReference type="InterPro" id="IPR000504">
    <property type="entry name" value="RRM_dom"/>
</dbReference>
<keyword evidence="2" id="KW-0507">mRNA processing</keyword>
<dbReference type="Proteomes" id="UP000054144">
    <property type="component" value="Unassembled WGS sequence"/>
</dbReference>
<dbReference type="Pfam" id="PF00076">
    <property type="entry name" value="RRM_1"/>
    <property type="match status" value="3"/>
</dbReference>
<evidence type="ECO:0000256" key="8">
    <source>
        <dbReference type="ARBA" id="ARBA00093627"/>
    </source>
</evidence>
<dbReference type="Gene3D" id="1.25.40.10">
    <property type="entry name" value="Tetratricopeptide repeat domain"/>
    <property type="match status" value="2"/>
</dbReference>
<evidence type="ECO:0000259" key="11">
    <source>
        <dbReference type="PROSITE" id="PS50102"/>
    </source>
</evidence>
<evidence type="ECO:0000256" key="3">
    <source>
        <dbReference type="ARBA" id="ARBA00022737"/>
    </source>
</evidence>
<evidence type="ECO:0000256" key="7">
    <source>
        <dbReference type="ARBA" id="ARBA00093374"/>
    </source>
</evidence>
<dbReference type="InterPro" id="IPR035979">
    <property type="entry name" value="RBD_domain_sf"/>
</dbReference>
<name>A0A0D7A314_9AGAR</name>
<keyword evidence="6" id="KW-0539">Nucleus</keyword>
<keyword evidence="5" id="KW-0508">mRNA splicing</keyword>
<dbReference type="SUPFAM" id="SSF48452">
    <property type="entry name" value="TPR-like"/>
    <property type="match status" value="1"/>
</dbReference>
<feature type="region of interest" description="Disordered" evidence="10">
    <location>
        <begin position="558"/>
        <end position="619"/>
    </location>
</feature>
<dbReference type="Gene3D" id="3.30.70.330">
    <property type="match status" value="4"/>
</dbReference>
<evidence type="ECO:0000256" key="10">
    <source>
        <dbReference type="SAM" id="MobiDB-lite"/>
    </source>
</evidence>
<accession>A0A0D7A314</accession>
<dbReference type="InterPro" id="IPR052462">
    <property type="entry name" value="SLIRP/GR-RBP-like"/>
</dbReference>
<dbReference type="CDD" id="cd12296">
    <property type="entry name" value="RRM1_Prp24"/>
    <property type="match status" value="1"/>
</dbReference>
<dbReference type="InterPro" id="IPR034398">
    <property type="entry name" value="Prp24_RRM2"/>
</dbReference>
<dbReference type="PROSITE" id="PS50102">
    <property type="entry name" value="RRM"/>
    <property type="match status" value="3"/>
</dbReference>
<dbReference type="GO" id="GO:0006397">
    <property type="term" value="P:mRNA processing"/>
    <property type="evidence" value="ECO:0007669"/>
    <property type="project" value="UniProtKB-KW"/>
</dbReference>
<evidence type="ECO:0000313" key="12">
    <source>
        <dbReference type="EMBL" id="KIY44769.1"/>
    </source>
</evidence>
<reference evidence="12 13" key="1">
    <citation type="journal article" date="2015" name="Fungal Genet. Biol.">
        <title>Evolution of novel wood decay mechanisms in Agaricales revealed by the genome sequences of Fistulina hepatica and Cylindrobasidium torrendii.</title>
        <authorList>
            <person name="Floudas D."/>
            <person name="Held B.W."/>
            <person name="Riley R."/>
            <person name="Nagy L.G."/>
            <person name="Koehler G."/>
            <person name="Ransdell A.S."/>
            <person name="Younus H."/>
            <person name="Chow J."/>
            <person name="Chiniquy J."/>
            <person name="Lipzen A."/>
            <person name="Tritt A."/>
            <person name="Sun H."/>
            <person name="Haridas S."/>
            <person name="LaButti K."/>
            <person name="Ohm R.A."/>
            <person name="Kues U."/>
            <person name="Blanchette R.A."/>
            <person name="Grigoriev I.V."/>
            <person name="Minto R.E."/>
            <person name="Hibbett D.S."/>
        </authorList>
    </citation>
    <scope>NUCLEOTIDE SEQUENCE [LARGE SCALE GENOMIC DNA]</scope>
    <source>
        <strain evidence="12 13">ATCC 64428</strain>
    </source>
</reference>
<evidence type="ECO:0000256" key="1">
    <source>
        <dbReference type="ARBA" id="ARBA00004123"/>
    </source>
</evidence>
<dbReference type="InterPro" id="IPR034397">
    <property type="entry name" value="Prp24_RRM1"/>
</dbReference>
<dbReference type="GO" id="GO:0008380">
    <property type="term" value="P:RNA splicing"/>
    <property type="evidence" value="ECO:0007669"/>
    <property type="project" value="UniProtKB-KW"/>
</dbReference>
<dbReference type="PANTHER" id="PTHR48027">
    <property type="entry name" value="HETEROGENEOUS NUCLEAR RIBONUCLEOPROTEIN 87F-RELATED"/>
    <property type="match status" value="1"/>
</dbReference>
<dbReference type="FunFam" id="3.30.70.330:FF:000365">
    <property type="entry name" value="U4/U6 snRNA-associated-splicing factor PRP24"/>
    <property type="match status" value="1"/>
</dbReference>
<dbReference type="SUPFAM" id="SSF54928">
    <property type="entry name" value="RNA-binding domain, RBD"/>
    <property type="match status" value="3"/>
</dbReference>
<feature type="domain" description="RRM" evidence="11">
    <location>
        <begin position="788"/>
        <end position="864"/>
    </location>
</feature>
<feature type="compositionally biased region" description="Polar residues" evidence="10">
    <location>
        <begin position="958"/>
        <end position="972"/>
    </location>
</feature>
<feature type="compositionally biased region" description="Basic and acidic residues" evidence="10">
    <location>
        <begin position="1024"/>
        <end position="1035"/>
    </location>
</feature>
<dbReference type="AlphaFoldDB" id="A0A0D7A314"/>
<dbReference type="InterPro" id="IPR011990">
    <property type="entry name" value="TPR-like_helical_dom_sf"/>
</dbReference>
<comment type="function">
    <text evidence="7">Functions as a recycling factor of the spliceosome, a machinery that forms on each precursor-messenger RNA (pre-mRNA) and catalyzes the removal of introns. Chaperones the re-annealing of U4 and U6 snRNAs (small nuclear RNAs) released from previous rounds of splicing, an initial step in reforming the U4/U6-U5 tri-snRNP (small nuclear ribonucleoprotein) that can reassemble into another spliceosome complex; this step involves binding U6 and facilitating the unwinding of the U6 internal stem loop, followed by base-pairing of U6 to U4.</text>
</comment>
<feature type="region of interest" description="Disordered" evidence="10">
    <location>
        <begin position="955"/>
        <end position="1035"/>
    </location>
</feature>
<dbReference type="SMART" id="SM00360">
    <property type="entry name" value="RRM"/>
    <property type="match status" value="4"/>
</dbReference>
<proteinExistence type="predicted"/>
<dbReference type="GO" id="GO:0005688">
    <property type="term" value="C:U6 snRNP"/>
    <property type="evidence" value="ECO:0007669"/>
    <property type="project" value="UniProtKB-ARBA"/>
</dbReference>
<evidence type="ECO:0000256" key="5">
    <source>
        <dbReference type="ARBA" id="ARBA00023187"/>
    </source>
</evidence>
<dbReference type="CDD" id="cd12297">
    <property type="entry name" value="RRM2_Prp24"/>
    <property type="match status" value="1"/>
</dbReference>
<keyword evidence="4 9" id="KW-0694">RNA-binding</keyword>
<evidence type="ECO:0000313" key="13">
    <source>
        <dbReference type="Proteomes" id="UP000054144"/>
    </source>
</evidence>
<protein>
    <recommendedName>
        <fullName evidence="8">U4/U6 snRNA-associated-splicing factor PRP24</fullName>
    </recommendedName>
</protein>
<evidence type="ECO:0000256" key="2">
    <source>
        <dbReference type="ARBA" id="ARBA00022664"/>
    </source>
</evidence>
<dbReference type="OrthoDB" id="360390at2759"/>
<keyword evidence="13" id="KW-1185">Reference proteome</keyword>
<dbReference type="EMBL" id="KN882065">
    <property type="protein sequence ID" value="KIY44769.1"/>
    <property type="molecule type" value="Genomic_DNA"/>
</dbReference>